<dbReference type="EMBL" id="PQFF01000085">
    <property type="protein sequence ID" value="RHZ83655.1"/>
    <property type="molecule type" value="Genomic_DNA"/>
</dbReference>
<evidence type="ECO:0008006" key="3">
    <source>
        <dbReference type="Google" id="ProtNLM"/>
    </source>
</evidence>
<evidence type="ECO:0000313" key="1">
    <source>
        <dbReference type="EMBL" id="RHZ83655.1"/>
    </source>
</evidence>
<keyword evidence="2" id="KW-1185">Reference proteome</keyword>
<organism evidence="1 2">
    <name type="scientific">Diversispora epigaea</name>
    <dbReference type="NCBI Taxonomy" id="1348612"/>
    <lineage>
        <taxon>Eukaryota</taxon>
        <taxon>Fungi</taxon>
        <taxon>Fungi incertae sedis</taxon>
        <taxon>Mucoromycota</taxon>
        <taxon>Glomeromycotina</taxon>
        <taxon>Glomeromycetes</taxon>
        <taxon>Diversisporales</taxon>
        <taxon>Diversisporaceae</taxon>
        <taxon>Diversispora</taxon>
    </lineage>
</organism>
<sequence>MELENGNNVKIITKSSTSAQIFDVILSKYLYGRIVNLENAETRFIFDLMLVANEFELEKLTNKLETLLIDTKASCSDFTSLQESALVTLLKRDDLQTKEVEIWDYVINTDFFDKIRPYKKIIDKQLWEDINQYFLVSGRPVKSIILPARSLLVTELSPRSNEPKEHFSTIISEDHDCKATNYLTTNILYKFELILRETRDGFNLQIVVVKVKGTDEIIGGYNPLAWNNSGYKYQQNKFGPFFRCNDFHMRERSISTTRFSIVDYEVFKVRKS</sequence>
<reference evidence="1 2" key="1">
    <citation type="submission" date="2018-08" db="EMBL/GenBank/DDBJ databases">
        <title>Genome and evolution of the arbuscular mycorrhizal fungus Diversispora epigaea (formerly Glomus versiforme) and its bacterial endosymbionts.</title>
        <authorList>
            <person name="Sun X."/>
            <person name="Fei Z."/>
            <person name="Harrison M."/>
        </authorList>
    </citation>
    <scope>NUCLEOTIDE SEQUENCE [LARGE SCALE GENOMIC DNA]</scope>
    <source>
        <strain evidence="1 2">IT104</strain>
    </source>
</reference>
<protein>
    <recommendedName>
        <fullName evidence="3">TLDc domain-containing protein</fullName>
    </recommendedName>
</protein>
<proteinExistence type="predicted"/>
<gene>
    <name evidence="1" type="ORF">Glove_89g84</name>
</gene>
<dbReference type="Proteomes" id="UP000266861">
    <property type="component" value="Unassembled WGS sequence"/>
</dbReference>
<dbReference type="OrthoDB" id="25620at2759"/>
<evidence type="ECO:0000313" key="2">
    <source>
        <dbReference type="Proteomes" id="UP000266861"/>
    </source>
</evidence>
<name>A0A397J5Q7_9GLOM</name>
<accession>A0A397J5Q7</accession>
<dbReference type="AlphaFoldDB" id="A0A397J5Q7"/>
<comment type="caution">
    <text evidence="1">The sequence shown here is derived from an EMBL/GenBank/DDBJ whole genome shotgun (WGS) entry which is preliminary data.</text>
</comment>